<comment type="caution">
    <text evidence="1">The sequence shown here is derived from an EMBL/GenBank/DDBJ whole genome shotgun (WGS) entry which is preliminary data.</text>
</comment>
<dbReference type="Proteomes" id="UP001164250">
    <property type="component" value="Chromosome 2"/>
</dbReference>
<keyword evidence="2" id="KW-1185">Reference proteome</keyword>
<protein>
    <submittedName>
        <fullName evidence="1">Uncharacterized protein</fullName>
    </submittedName>
</protein>
<proteinExistence type="predicted"/>
<organism evidence="1 2">
    <name type="scientific">Pistacia atlantica</name>
    <dbReference type="NCBI Taxonomy" id="434234"/>
    <lineage>
        <taxon>Eukaryota</taxon>
        <taxon>Viridiplantae</taxon>
        <taxon>Streptophyta</taxon>
        <taxon>Embryophyta</taxon>
        <taxon>Tracheophyta</taxon>
        <taxon>Spermatophyta</taxon>
        <taxon>Magnoliopsida</taxon>
        <taxon>eudicotyledons</taxon>
        <taxon>Gunneridae</taxon>
        <taxon>Pentapetalae</taxon>
        <taxon>rosids</taxon>
        <taxon>malvids</taxon>
        <taxon>Sapindales</taxon>
        <taxon>Anacardiaceae</taxon>
        <taxon>Pistacia</taxon>
    </lineage>
</organism>
<evidence type="ECO:0000313" key="1">
    <source>
        <dbReference type="EMBL" id="KAJ0105507.1"/>
    </source>
</evidence>
<gene>
    <name evidence="1" type="ORF">Patl1_18163</name>
</gene>
<name>A0ACC1C0M1_9ROSI</name>
<evidence type="ECO:0000313" key="2">
    <source>
        <dbReference type="Proteomes" id="UP001164250"/>
    </source>
</evidence>
<sequence>MYEDSRLCWSVPIVNLEMEMAPMVSFLKQYWAELDTTPLQNPLSLSILLILSVLLLLKLTTRSKLNLPPSPPKLPIIGNLHQLLDPLLHRTLEGLSKKYGTLMLVHFGQAPALIVSSAAMAREMMKTHDIVFLNRPRITTANIFLYNCTDLGFTPYGEYWRQLRKLCVLELLSIKRVQSFQYVREEELAVLINKIRGSCYKGGSVNLSAMLVGVSDNIASRCILGRRAEEENGKSKFGELAKRLMSQFTSFCVGDMFPSFGWVDIATGLIGRLKATFKELDALLDEVIEEHRIEEIDGKQSGRKDFVDILLQLQKDGTFEELNKDNLKAILMNVLLL</sequence>
<accession>A0ACC1C0M1</accession>
<reference evidence="2" key="1">
    <citation type="journal article" date="2023" name="G3 (Bethesda)">
        <title>Genome assembly and association tests identify interacting loci associated with vigor, precocity, and sex in interspecific pistachio rootstocks.</title>
        <authorList>
            <person name="Palmer W."/>
            <person name="Jacygrad E."/>
            <person name="Sagayaradj S."/>
            <person name="Cavanaugh K."/>
            <person name="Han R."/>
            <person name="Bertier L."/>
            <person name="Beede B."/>
            <person name="Kafkas S."/>
            <person name="Golino D."/>
            <person name="Preece J."/>
            <person name="Michelmore R."/>
        </authorList>
    </citation>
    <scope>NUCLEOTIDE SEQUENCE [LARGE SCALE GENOMIC DNA]</scope>
</reference>
<dbReference type="EMBL" id="CM047898">
    <property type="protein sequence ID" value="KAJ0105507.1"/>
    <property type="molecule type" value="Genomic_DNA"/>
</dbReference>